<dbReference type="PRINTS" id="PR00097">
    <property type="entry name" value="ANTSNTHASEII"/>
</dbReference>
<dbReference type="FunFam" id="3.50.30.20:FF:000001">
    <property type="entry name" value="Carbamoyl-phosphate synthase small chain"/>
    <property type="match status" value="1"/>
</dbReference>
<keyword evidence="11" id="KW-0055">Arginine biosynthesis</keyword>
<feature type="active site" description="Nucleophile" evidence="11">
    <location>
        <position position="266"/>
    </location>
</feature>
<keyword evidence="4 11" id="KW-0436">Ligase</keyword>
<dbReference type="GO" id="GO:0005524">
    <property type="term" value="F:ATP binding"/>
    <property type="evidence" value="ECO:0007669"/>
    <property type="project" value="UniProtKB-UniRule"/>
</dbReference>
<keyword evidence="6 11" id="KW-0067">ATP-binding</keyword>
<dbReference type="GO" id="GO:0006207">
    <property type="term" value="P:'de novo' pyrimidine nucleobase biosynthetic process"/>
    <property type="evidence" value="ECO:0007669"/>
    <property type="project" value="InterPro"/>
</dbReference>
<dbReference type="SUPFAM" id="SSF52317">
    <property type="entry name" value="Class I glutamine amidotransferase-like"/>
    <property type="match status" value="1"/>
</dbReference>
<feature type="active site" evidence="11">
    <location>
        <position position="352"/>
    </location>
</feature>
<evidence type="ECO:0000256" key="8">
    <source>
        <dbReference type="ARBA" id="ARBA00022975"/>
    </source>
</evidence>
<evidence type="ECO:0000256" key="11">
    <source>
        <dbReference type="HAMAP-Rule" id="MF_01209"/>
    </source>
</evidence>
<feature type="binding site" evidence="11">
    <location>
        <position position="310"/>
    </location>
    <ligand>
        <name>L-glutamine</name>
        <dbReference type="ChEBI" id="CHEBI:58359"/>
    </ligand>
</feature>
<evidence type="ECO:0000256" key="2">
    <source>
        <dbReference type="ARBA" id="ARBA00005077"/>
    </source>
</evidence>
<evidence type="ECO:0000259" key="12">
    <source>
        <dbReference type="SMART" id="SM01097"/>
    </source>
</evidence>
<feature type="binding site" evidence="11">
    <location>
        <position position="308"/>
    </location>
    <ligand>
        <name>L-glutamine</name>
        <dbReference type="ChEBI" id="CHEBI:58359"/>
    </ligand>
</feature>
<dbReference type="PRINTS" id="PR00096">
    <property type="entry name" value="GATASE"/>
</dbReference>
<keyword evidence="7 11" id="KW-0315">Glutamine amidotransferase</keyword>
<dbReference type="InterPro" id="IPR029062">
    <property type="entry name" value="Class_I_gatase-like"/>
</dbReference>
<dbReference type="EMBL" id="LO017727">
    <property type="protein sequence ID" value="CRH06987.1"/>
    <property type="molecule type" value="Genomic_DNA"/>
</dbReference>
<dbReference type="NCBIfam" id="NF009475">
    <property type="entry name" value="PRK12838.1"/>
    <property type="match status" value="1"/>
</dbReference>
<dbReference type="NCBIfam" id="TIGR01368">
    <property type="entry name" value="CPSaseIIsmall"/>
    <property type="match status" value="1"/>
</dbReference>
<evidence type="ECO:0000256" key="10">
    <source>
        <dbReference type="ARBA" id="ARBA00049285"/>
    </source>
</evidence>
<dbReference type="UniPathway" id="UPA00068">
    <property type="reaction ID" value="UER00171"/>
</dbReference>
<evidence type="ECO:0000256" key="4">
    <source>
        <dbReference type="ARBA" id="ARBA00022598"/>
    </source>
</evidence>
<evidence type="ECO:0000256" key="1">
    <source>
        <dbReference type="ARBA" id="ARBA00004812"/>
    </source>
</evidence>
<comment type="pathway">
    <text evidence="2 11">Amino-acid biosynthesis; L-arginine biosynthesis; carbamoyl phosphate from bicarbonate: step 1/1.</text>
</comment>
<proteinExistence type="inferred from homology"/>
<dbReference type="GO" id="GO:0004359">
    <property type="term" value="F:glutaminase activity"/>
    <property type="evidence" value="ECO:0007669"/>
    <property type="project" value="RHEA"/>
</dbReference>
<dbReference type="GO" id="GO:0016740">
    <property type="term" value="F:transferase activity"/>
    <property type="evidence" value="ECO:0007669"/>
    <property type="project" value="UniProtKB-KW"/>
</dbReference>
<dbReference type="HAMAP" id="MF_01209">
    <property type="entry name" value="CPSase_S_chain"/>
    <property type="match status" value="1"/>
</dbReference>
<dbReference type="AlphaFoldDB" id="A0A1S7LLK4"/>
<dbReference type="SUPFAM" id="SSF52021">
    <property type="entry name" value="Carbamoyl phosphate synthetase, small subunit N-terminal domain"/>
    <property type="match status" value="1"/>
</dbReference>
<comment type="pathway">
    <text evidence="1 11">Pyrimidine metabolism; UMP biosynthesis via de novo pathway; (S)-dihydroorotate from bicarbonate: step 1/3.</text>
</comment>
<comment type="catalytic activity">
    <reaction evidence="9 11">
        <text>hydrogencarbonate + L-glutamine + 2 ATP + H2O = carbamoyl phosphate + L-glutamate + 2 ADP + phosphate + 2 H(+)</text>
        <dbReference type="Rhea" id="RHEA:18633"/>
        <dbReference type="ChEBI" id="CHEBI:15377"/>
        <dbReference type="ChEBI" id="CHEBI:15378"/>
        <dbReference type="ChEBI" id="CHEBI:17544"/>
        <dbReference type="ChEBI" id="CHEBI:29985"/>
        <dbReference type="ChEBI" id="CHEBI:30616"/>
        <dbReference type="ChEBI" id="CHEBI:43474"/>
        <dbReference type="ChEBI" id="CHEBI:58228"/>
        <dbReference type="ChEBI" id="CHEBI:58359"/>
        <dbReference type="ChEBI" id="CHEBI:456216"/>
        <dbReference type="EC" id="6.3.5.5"/>
    </reaction>
</comment>
<feature type="binding site" evidence="11">
    <location>
        <position position="311"/>
    </location>
    <ligand>
        <name>L-glutamine</name>
        <dbReference type="ChEBI" id="CHEBI:58359"/>
    </ligand>
</feature>
<dbReference type="InterPro" id="IPR035686">
    <property type="entry name" value="CPSase_GATase1"/>
</dbReference>
<dbReference type="Gene3D" id="3.40.50.880">
    <property type="match status" value="1"/>
</dbReference>
<dbReference type="GO" id="GO:0044205">
    <property type="term" value="P:'de novo' UMP biosynthetic process"/>
    <property type="evidence" value="ECO:0007669"/>
    <property type="project" value="UniProtKB-UniRule"/>
</dbReference>
<name>A0A1S7LLK4_MAGMO</name>
<dbReference type="PRINTS" id="PR00099">
    <property type="entry name" value="CPSGATASE"/>
</dbReference>
<feature type="binding site" evidence="11">
    <location>
        <position position="240"/>
    </location>
    <ligand>
        <name>L-glutamine</name>
        <dbReference type="ChEBI" id="CHEBI:58359"/>
    </ligand>
</feature>
<dbReference type="InterPro" id="IPR002474">
    <property type="entry name" value="CarbamoylP_synth_ssu_N"/>
</dbReference>
<dbReference type="SMART" id="SM01097">
    <property type="entry name" value="CPSase_sm_chain"/>
    <property type="match status" value="1"/>
</dbReference>
<dbReference type="CDD" id="cd01744">
    <property type="entry name" value="GATase1_CPSase"/>
    <property type="match status" value="1"/>
</dbReference>
<dbReference type="GO" id="GO:0004088">
    <property type="term" value="F:carbamoyl-phosphate synthase (glutamine-hydrolyzing) activity"/>
    <property type="evidence" value="ECO:0007669"/>
    <property type="project" value="UniProtKB-UniRule"/>
</dbReference>
<feature type="binding site" evidence="11">
    <location>
        <position position="238"/>
    </location>
    <ligand>
        <name>L-glutamine</name>
        <dbReference type="ChEBI" id="CHEBI:58359"/>
    </ligand>
</feature>
<evidence type="ECO:0000256" key="9">
    <source>
        <dbReference type="ARBA" id="ARBA00048816"/>
    </source>
</evidence>
<dbReference type="UniPathway" id="UPA00070">
    <property type="reaction ID" value="UER00115"/>
</dbReference>
<dbReference type="EC" id="6.3.5.5" evidence="11"/>
<dbReference type="PANTHER" id="PTHR43418">
    <property type="entry name" value="MULTIFUNCTIONAL TRYPTOPHAN BIOSYNTHESIS PROTEIN-RELATED"/>
    <property type="match status" value="1"/>
</dbReference>
<dbReference type="InterPro" id="IPR036480">
    <property type="entry name" value="CarbP_synth_ssu_N_sf"/>
</dbReference>
<keyword evidence="11" id="KW-0028">Amino-acid biosynthesis</keyword>
<gene>
    <name evidence="11 13" type="primary">carA</name>
    <name evidence="13" type="ORF">MAGMO_2839</name>
</gene>
<dbReference type="PROSITE" id="PS51273">
    <property type="entry name" value="GATASE_TYPE_1"/>
    <property type="match status" value="1"/>
</dbReference>
<dbReference type="Pfam" id="PF00988">
    <property type="entry name" value="CPSase_sm_chain"/>
    <property type="match status" value="1"/>
</dbReference>
<comment type="function">
    <text evidence="11">Small subunit of the glutamine-dependent carbamoyl phosphate synthetase (CPSase). CPSase catalyzes the formation of carbamoyl phosphate from the ammonia moiety of glutamine, carbonate, and phosphate donated by ATP, constituting the first step of 2 biosynthetic pathways, one leading to arginine and/or urea and the other to pyrimidine nucleotides. The small subunit (glutamine amidotransferase) binds and cleaves glutamine to supply the large subunit with the substrate ammonia.</text>
</comment>
<keyword evidence="8 11" id="KW-0665">Pyrimidine biosynthesis</keyword>
<dbReference type="InterPro" id="IPR006274">
    <property type="entry name" value="CarbamoylP_synth_ssu"/>
</dbReference>
<feature type="binding site" evidence="11">
    <location>
        <position position="267"/>
    </location>
    <ligand>
        <name>L-glutamine</name>
        <dbReference type="ChEBI" id="CHEBI:58359"/>
    </ligand>
</feature>
<dbReference type="GO" id="GO:0006526">
    <property type="term" value="P:L-arginine biosynthetic process"/>
    <property type="evidence" value="ECO:0007669"/>
    <property type="project" value="UniProtKB-UniRule"/>
</dbReference>
<keyword evidence="5 11" id="KW-0547">Nucleotide-binding</keyword>
<organism evidence="13">
    <name type="scientific">Magnetococcus massalia (strain MO-1)</name>
    <dbReference type="NCBI Taxonomy" id="451514"/>
    <lineage>
        <taxon>Bacteria</taxon>
        <taxon>Pseudomonadati</taxon>
        <taxon>Pseudomonadota</taxon>
        <taxon>Magnetococcia</taxon>
        <taxon>Magnetococcales</taxon>
        <taxon>Magnetococcaceae</taxon>
        <taxon>Magnetococcus</taxon>
    </lineage>
</organism>
<accession>A0A1S7LLK4</accession>
<evidence type="ECO:0000313" key="13">
    <source>
        <dbReference type="EMBL" id="CRH06987.1"/>
    </source>
</evidence>
<reference evidence="13" key="1">
    <citation type="submission" date="2015-04" db="EMBL/GenBank/DDBJ databases">
        <authorList>
            <person name="Syromyatnikov M.Y."/>
            <person name="Popov V.N."/>
        </authorList>
    </citation>
    <scope>NUCLEOTIDE SEQUENCE</scope>
    <source>
        <strain evidence="13">MO-1</strain>
    </source>
</reference>
<sequence length="372" mass="40796">MDLAVLVLEDGTRFEGRSLGARGEQVGEVCFNTSMTGYQEIMSDPSYAGQIVTMTYSQMGNVGINPEDMESRRPWIRGFIVKESARRFSSWRAQESLSVFLTRHNIPAIEGIDTRALVSKLRDQGAMRGVISSIDLDTDSLVAKAKAWPGLAGMDLTGEVSCQSEYTWQQGLWKLESGYSQISSSEDRHKVVVLDFGVKHNILRGLVQAGCDLTVVPATTTAEEILALNPDGIFLSNGPGDPDAVTHGVKTITDLLGSDKPMFGICLGHQMLCLALGAKTEKMKFGHRGGNHPVQNLSTAVVEVTSQNHGFVVRDLELPETLEVTHRSLFDGSVEGIRMKDKPVFSVQYHPEASPGPHDAHYLFKQFADLMR</sequence>
<comment type="catalytic activity">
    <reaction evidence="10 11">
        <text>L-glutamine + H2O = L-glutamate + NH4(+)</text>
        <dbReference type="Rhea" id="RHEA:15889"/>
        <dbReference type="ChEBI" id="CHEBI:15377"/>
        <dbReference type="ChEBI" id="CHEBI:28938"/>
        <dbReference type="ChEBI" id="CHEBI:29985"/>
        <dbReference type="ChEBI" id="CHEBI:58359"/>
    </reaction>
</comment>
<feature type="region of interest" description="CPSase" evidence="11">
    <location>
        <begin position="1"/>
        <end position="179"/>
    </location>
</feature>
<dbReference type="InterPro" id="IPR017926">
    <property type="entry name" value="GATASE"/>
</dbReference>
<feature type="domain" description="Carbamoyl-phosphate synthase small subunit N-terminal" evidence="12">
    <location>
        <begin position="2"/>
        <end position="132"/>
    </location>
</feature>
<feature type="binding site" evidence="11">
    <location>
        <position position="46"/>
    </location>
    <ligand>
        <name>L-glutamine</name>
        <dbReference type="ChEBI" id="CHEBI:58359"/>
    </ligand>
</feature>
<evidence type="ECO:0000256" key="5">
    <source>
        <dbReference type="ARBA" id="ARBA00022741"/>
    </source>
</evidence>
<evidence type="ECO:0000256" key="7">
    <source>
        <dbReference type="ARBA" id="ARBA00022962"/>
    </source>
</evidence>
<dbReference type="Gene3D" id="3.50.30.20">
    <property type="entry name" value="Carbamoyl-phosphate synthase small subunit, N-terminal domain"/>
    <property type="match status" value="1"/>
</dbReference>
<dbReference type="PANTHER" id="PTHR43418:SF7">
    <property type="entry name" value="CARBAMOYL-PHOSPHATE SYNTHASE SMALL CHAIN"/>
    <property type="match status" value="1"/>
</dbReference>
<evidence type="ECO:0000256" key="3">
    <source>
        <dbReference type="ARBA" id="ARBA00007800"/>
    </source>
</evidence>
<evidence type="ECO:0000256" key="6">
    <source>
        <dbReference type="ARBA" id="ARBA00022840"/>
    </source>
</evidence>
<comment type="subunit">
    <text evidence="11">Composed of two chains; the small (or glutamine) chain promotes the hydrolysis of glutamine to ammonia, which is used by the large (or ammonia) chain to synthesize carbamoyl phosphate. Tetramer of heterodimers (alpha,beta)4.</text>
</comment>
<dbReference type="Pfam" id="PF00117">
    <property type="entry name" value="GATase"/>
    <property type="match status" value="1"/>
</dbReference>
<feature type="active site" evidence="11">
    <location>
        <position position="350"/>
    </location>
</feature>
<protein>
    <recommendedName>
        <fullName evidence="11">Carbamoyl phosphate synthase small chain</fullName>
        <ecNumber evidence="11">6.3.5.5</ecNumber>
    </recommendedName>
    <alternativeName>
        <fullName evidence="11">Carbamoyl phosphate synthetase glutamine chain</fullName>
    </alternativeName>
</protein>
<feature type="binding site" evidence="11">
    <location>
        <position position="270"/>
    </location>
    <ligand>
        <name>L-glutamine</name>
        <dbReference type="ChEBI" id="CHEBI:58359"/>
    </ligand>
</feature>
<comment type="similarity">
    <text evidence="3 11">Belongs to the CarA family.</text>
</comment>
<keyword evidence="13" id="KW-0808">Transferase</keyword>
<dbReference type="GO" id="GO:0006541">
    <property type="term" value="P:glutamine metabolic process"/>
    <property type="evidence" value="ECO:0007669"/>
    <property type="project" value="InterPro"/>
</dbReference>
<dbReference type="InterPro" id="IPR050472">
    <property type="entry name" value="Anth_synth/Amidotransfase"/>
</dbReference>